<keyword evidence="3" id="KW-1185">Reference proteome</keyword>
<dbReference type="EMBL" id="JAGHKP010000001">
    <property type="protein sequence ID" value="MBO9151796.1"/>
    <property type="molecule type" value="Genomic_DNA"/>
</dbReference>
<gene>
    <name evidence="2" type="ORF">J7I43_06225</name>
</gene>
<organism evidence="2 3">
    <name type="scientific">Chitinophaga chungangae</name>
    <dbReference type="NCBI Taxonomy" id="2821488"/>
    <lineage>
        <taxon>Bacteria</taxon>
        <taxon>Pseudomonadati</taxon>
        <taxon>Bacteroidota</taxon>
        <taxon>Chitinophagia</taxon>
        <taxon>Chitinophagales</taxon>
        <taxon>Chitinophagaceae</taxon>
        <taxon>Chitinophaga</taxon>
    </lineage>
</organism>
<feature type="compositionally biased region" description="Basic and acidic residues" evidence="1">
    <location>
        <begin position="20"/>
        <end position="35"/>
    </location>
</feature>
<reference evidence="3" key="1">
    <citation type="submission" date="2021-03" db="EMBL/GenBank/DDBJ databases">
        <title>Assistant Professor.</title>
        <authorList>
            <person name="Huq M.A."/>
        </authorList>
    </citation>
    <scope>NUCLEOTIDE SEQUENCE [LARGE SCALE GENOMIC DNA]</scope>
    <source>
        <strain evidence="3">MAH-28</strain>
    </source>
</reference>
<dbReference type="InterPro" id="IPR040837">
    <property type="entry name" value="Bact_RF_family7"/>
</dbReference>
<evidence type="ECO:0000313" key="3">
    <source>
        <dbReference type="Proteomes" id="UP000679126"/>
    </source>
</evidence>
<dbReference type="RefSeq" id="WP_209144340.1">
    <property type="nucleotide sequence ID" value="NZ_JAGHKP010000001.1"/>
</dbReference>
<dbReference type="Proteomes" id="UP000679126">
    <property type="component" value="Unassembled WGS sequence"/>
</dbReference>
<feature type="region of interest" description="Disordered" evidence="1">
    <location>
        <begin position="1"/>
        <end position="42"/>
    </location>
</feature>
<accession>A0ABS3YAW6</accession>
<name>A0ABS3YAW6_9BACT</name>
<sequence>MAKSRDGNFIPPKGKPSGNNREENADFREDLRETDADLSNVHVMHPNRNVSKGEEETLADQQPEYITYKQQSDTLQQSQEAARVEPFGQVFSREDLLQLARHQSPRSVSIYMPTHRSGVAVNELQDMVLFKNALQQVEQELQEKGLPANEISSLLAGGFDLAKDEQFWHSQQDGLAVFIAPGVTRYMQLPYPVGSLVYVQETFYVSPLLGLLQGRERFYLLALSKSKATLYEGDGWGMHEVPVPEMPHGIDDVVHFEEKDDQKLFRTGGRGAGEGANYHGIGAGKPDEKENISMYMDEVDETLWAKRLSVENVPLLLAGVDYLIPIFKQRSRYRHIHDGHLSGNFERENAGTMFEKARPLMQPHFEQSFNQALERYHNNRATGLTSSSPEDVIPACYYARVEIVFVRKDCLLWGTFDEQNNRLMLSEERQNDDACMLNAAVSKALQTGATVFATEAEYMPDGAMIAALMRY</sequence>
<dbReference type="Pfam" id="PF18849">
    <property type="entry name" value="baeRF_family7"/>
    <property type="match status" value="1"/>
</dbReference>
<proteinExistence type="predicted"/>
<protein>
    <submittedName>
        <fullName evidence="2">Uncharacterized protein</fullName>
    </submittedName>
</protein>
<evidence type="ECO:0000313" key="2">
    <source>
        <dbReference type="EMBL" id="MBO9151796.1"/>
    </source>
</evidence>
<evidence type="ECO:0000256" key="1">
    <source>
        <dbReference type="SAM" id="MobiDB-lite"/>
    </source>
</evidence>
<comment type="caution">
    <text evidence="2">The sequence shown here is derived from an EMBL/GenBank/DDBJ whole genome shotgun (WGS) entry which is preliminary data.</text>
</comment>